<keyword evidence="3" id="KW-1185">Reference proteome</keyword>
<keyword evidence="1" id="KW-0472">Membrane</keyword>
<sequence length="50" mass="5647">MTVMANLNDESSEIERRRRLRGRNYAVLAALIALVVLFYVITVVRMGGAH</sequence>
<feature type="transmembrane region" description="Helical" evidence="1">
    <location>
        <begin position="25"/>
        <end position="44"/>
    </location>
</feature>
<name>A0ABS4SHA7_9PROT</name>
<keyword evidence="1" id="KW-1133">Transmembrane helix</keyword>
<protein>
    <recommendedName>
        <fullName evidence="4">Protoheme IX farnesyltransferase</fullName>
    </recommendedName>
</protein>
<comment type="caution">
    <text evidence="2">The sequence shown here is derived from an EMBL/GenBank/DDBJ whole genome shotgun (WGS) entry which is preliminary data.</text>
</comment>
<keyword evidence="1" id="KW-0812">Transmembrane</keyword>
<evidence type="ECO:0000313" key="2">
    <source>
        <dbReference type="EMBL" id="MBP2291960.1"/>
    </source>
</evidence>
<reference evidence="2 3" key="1">
    <citation type="submission" date="2021-03" db="EMBL/GenBank/DDBJ databases">
        <title>Genomic Encyclopedia of Type Strains, Phase III (KMG-III): the genomes of soil and plant-associated and newly described type strains.</title>
        <authorList>
            <person name="Whitman W."/>
        </authorList>
    </citation>
    <scope>NUCLEOTIDE SEQUENCE [LARGE SCALE GENOMIC DNA]</scope>
    <source>
        <strain evidence="2 3">IMMIB AFH-6</strain>
    </source>
</reference>
<evidence type="ECO:0008006" key="4">
    <source>
        <dbReference type="Google" id="ProtNLM"/>
    </source>
</evidence>
<dbReference type="EMBL" id="JAGINP010000005">
    <property type="protein sequence ID" value="MBP2291960.1"/>
    <property type="molecule type" value="Genomic_DNA"/>
</dbReference>
<dbReference type="Proteomes" id="UP000781958">
    <property type="component" value="Unassembled WGS sequence"/>
</dbReference>
<evidence type="ECO:0000313" key="3">
    <source>
        <dbReference type="Proteomes" id="UP000781958"/>
    </source>
</evidence>
<proteinExistence type="predicted"/>
<accession>A0ABS4SHA7</accession>
<evidence type="ECO:0000256" key="1">
    <source>
        <dbReference type="SAM" id="Phobius"/>
    </source>
</evidence>
<organism evidence="2 3">
    <name type="scientific">Azospirillum rugosum</name>
    <dbReference type="NCBI Taxonomy" id="416170"/>
    <lineage>
        <taxon>Bacteria</taxon>
        <taxon>Pseudomonadati</taxon>
        <taxon>Pseudomonadota</taxon>
        <taxon>Alphaproteobacteria</taxon>
        <taxon>Rhodospirillales</taxon>
        <taxon>Azospirillaceae</taxon>
        <taxon>Azospirillum</taxon>
    </lineage>
</organism>
<dbReference type="RefSeq" id="WP_209766058.1">
    <property type="nucleotide sequence ID" value="NZ_JAGINP010000005.1"/>
</dbReference>
<gene>
    <name evidence="2" type="ORF">J2851_001721</name>
</gene>